<dbReference type="PANTHER" id="PTHR47336">
    <property type="entry name" value="TRANSCRIPTION FACTOR HMS1-RELATED"/>
    <property type="match status" value="1"/>
</dbReference>
<proteinExistence type="predicted"/>
<reference evidence="9 10" key="1">
    <citation type="journal article" date="2016" name="BMC Genomics">
        <title>Comparative genomic and transcriptomic analyses of the Fuzhuan brick tea-fermentation fungus Aspergillus cristatus.</title>
        <authorList>
            <person name="Ge Y."/>
            <person name="Wang Y."/>
            <person name="Liu Y."/>
            <person name="Tan Y."/>
            <person name="Ren X."/>
            <person name="Zhang X."/>
            <person name="Hyde K.D."/>
            <person name="Liu Y."/>
            <person name="Liu Z."/>
        </authorList>
    </citation>
    <scope>NUCLEOTIDE SEQUENCE [LARGE SCALE GENOMIC DNA]</scope>
    <source>
        <strain evidence="9 10">GZAAS20.1005</strain>
    </source>
</reference>
<dbReference type="InterPro" id="IPR036638">
    <property type="entry name" value="HLH_DNA-bd_sf"/>
</dbReference>
<feature type="coiled-coil region" evidence="5">
    <location>
        <begin position="215"/>
        <end position="249"/>
    </location>
</feature>
<feature type="compositionally biased region" description="Polar residues" evidence="6">
    <location>
        <begin position="321"/>
        <end position="334"/>
    </location>
</feature>
<dbReference type="Pfam" id="PF00010">
    <property type="entry name" value="HLH"/>
    <property type="match status" value="1"/>
</dbReference>
<feature type="compositionally biased region" description="Polar residues" evidence="6">
    <location>
        <begin position="62"/>
        <end position="78"/>
    </location>
</feature>
<evidence type="ECO:0000256" key="7">
    <source>
        <dbReference type="SAM" id="Phobius"/>
    </source>
</evidence>
<keyword evidence="2" id="KW-0805">Transcription regulation</keyword>
<dbReference type="SMART" id="SM00353">
    <property type="entry name" value="HLH"/>
    <property type="match status" value="1"/>
</dbReference>
<keyword evidence="5" id="KW-0175">Coiled coil</keyword>
<organism evidence="9 10">
    <name type="scientific">Aspergillus cristatus</name>
    <name type="common">Chinese Fuzhuan brick tea-fermentation fungus</name>
    <name type="synonym">Eurotium cristatum</name>
    <dbReference type="NCBI Taxonomy" id="573508"/>
    <lineage>
        <taxon>Eukaryota</taxon>
        <taxon>Fungi</taxon>
        <taxon>Dikarya</taxon>
        <taxon>Ascomycota</taxon>
        <taxon>Pezizomycotina</taxon>
        <taxon>Eurotiomycetes</taxon>
        <taxon>Eurotiomycetidae</taxon>
        <taxon>Eurotiales</taxon>
        <taxon>Aspergillaceae</taxon>
        <taxon>Aspergillus</taxon>
        <taxon>Aspergillus subgen. Aspergillus</taxon>
    </lineage>
</organism>
<accession>A0A1E3B9G2</accession>
<dbReference type="GO" id="GO:0045944">
    <property type="term" value="P:positive regulation of transcription by RNA polymerase II"/>
    <property type="evidence" value="ECO:0007669"/>
    <property type="project" value="InterPro"/>
</dbReference>
<dbReference type="EMBL" id="JXNT01000008">
    <property type="protein sequence ID" value="ODM17605.1"/>
    <property type="molecule type" value="Genomic_DNA"/>
</dbReference>
<dbReference type="GO" id="GO:0032933">
    <property type="term" value="P:SREBP signaling pathway"/>
    <property type="evidence" value="ECO:0007669"/>
    <property type="project" value="InterPro"/>
</dbReference>
<protein>
    <recommendedName>
        <fullName evidence="8">BHLH domain-containing protein</fullName>
    </recommendedName>
</protein>
<sequence>MSFAGMENDFQLFSPVQSSDRKNSHTDAIPPSTDDSQDWTQWMRWDDQVFSDPKENAPFDASLTSPNTSLGANFSQHEFSPDIAQGLPSLPFDASGRDRSGMLPSDGIQQQSQPSLTGSPDSLGTTRKRKTSSDDDGSTVSGVPQNGGKKMPTKKRAHNVIEKRYRANLNDKIAELRDSVPSLRASSKGTSGTLLDDEDADGVTPASKLNKASILSKATEYIKHLEIRNRRLEDENTALKNRLRQVDKAAEQTVTSAASVSSPSNYTESGASSSPSVFSHTEDAPSDHSPSSLYPPEGLLQVPDSFKKMQASSKDNAWSQSYIQYPSNGNRTTQAGGGGRRRSNFPNKYMLGALAGLMVLEGLGTEEDTESNEKGLLAVPVHLLKYLPQINSPSLAYWNAVVRSYWASWHARAIIHFGILASLVVGSAFVVFVYLFNAEPKHSDTSSKVPVSSGSSLSPYNFRRQAWLTSIQQVGVPRHRFFREWYVVTSRCTEYVLRCLMGWKLYSRITGITEEDEKGRVKTWDIAIDAQLAGGDAEISKSRLVLTIFAAGTLPRSPMRMMLKALHCRILLWRVGDPGSWSFYISNDVARALARYQWDLARQMHRALPKDHPDALPSHLAALLTIDSEDVMIDSIVQRAANLTWNRPTQEASDDHEALLDIVEEDPAIQSSLDALAAWWSCHLLQRALLKYFEASSGGPDSKRSRDLFKSKINLALNVAPQPSAAHTRALVMKAVFFEQDRVKNIGAVLAALPSDNGKNKKSHNFNFLDSSLPVSVREEICIAVRCAMIAAIFSARTTGDTSLPASFTMQKAINWFNQLPLDPVELTLLGFASVYHLLHVLVSDTDYLSSSDSSASSSPVPNASAASSADDEADEEVPQPVRDREHVAPSTSFPNLGRVAAELMYWARNAYNPAFYGFTSDLVDIVEKECTSLCQSAGVDVADYSRLREHKLKTKRRKNKKRRKSVKHSTEDGVGNEKQEAPAAVPARAEGSKPSSSDGTKGDGQKGLGKACAEAPILSAS</sequence>
<dbReference type="FunFam" id="4.10.280.10:FF:000116">
    <property type="entry name" value="Putative HLH transcription factor"/>
    <property type="match status" value="1"/>
</dbReference>
<dbReference type="InterPro" id="IPR011598">
    <property type="entry name" value="bHLH_dom"/>
</dbReference>
<keyword evidence="7" id="KW-0472">Membrane</keyword>
<feature type="region of interest" description="Disordered" evidence="6">
    <location>
        <begin position="177"/>
        <end position="205"/>
    </location>
</feature>
<keyword evidence="10" id="KW-1185">Reference proteome</keyword>
<name>A0A1E3B9G2_ASPCR</name>
<dbReference type="CDD" id="cd11399">
    <property type="entry name" value="bHLHzip_scHMS1_like"/>
    <property type="match status" value="1"/>
</dbReference>
<evidence type="ECO:0000259" key="8">
    <source>
        <dbReference type="PROSITE" id="PS50888"/>
    </source>
</evidence>
<keyword evidence="7" id="KW-1133">Transmembrane helix</keyword>
<dbReference type="GO" id="GO:0046983">
    <property type="term" value="F:protein dimerization activity"/>
    <property type="evidence" value="ECO:0007669"/>
    <property type="project" value="InterPro"/>
</dbReference>
<evidence type="ECO:0000256" key="1">
    <source>
        <dbReference type="ARBA" id="ARBA00004123"/>
    </source>
</evidence>
<dbReference type="GO" id="GO:0016020">
    <property type="term" value="C:membrane"/>
    <property type="evidence" value="ECO:0007669"/>
    <property type="project" value="UniProtKB-ARBA"/>
</dbReference>
<dbReference type="Pfam" id="PF09427">
    <property type="entry name" value="DUF2014"/>
    <property type="match status" value="1"/>
</dbReference>
<feature type="compositionally biased region" description="Basic and acidic residues" evidence="6">
    <location>
        <begin position="44"/>
        <end position="57"/>
    </location>
</feature>
<feature type="region of interest" description="Disordered" evidence="6">
    <location>
        <begin position="853"/>
        <end position="893"/>
    </location>
</feature>
<feature type="region of interest" description="Disordered" evidence="6">
    <location>
        <begin position="1"/>
        <end position="161"/>
    </location>
</feature>
<dbReference type="STRING" id="573508.A0A1E3B9G2"/>
<comment type="caution">
    <text evidence="9">The sequence shown here is derived from an EMBL/GenBank/DDBJ whole genome shotgun (WGS) entry which is preliminary data.</text>
</comment>
<keyword evidence="4" id="KW-0539">Nucleus</keyword>
<feature type="region of interest" description="Disordered" evidence="6">
    <location>
        <begin position="321"/>
        <end position="342"/>
    </location>
</feature>
<dbReference type="InterPro" id="IPR052099">
    <property type="entry name" value="Regulatory_TF_Diverse"/>
</dbReference>
<evidence type="ECO:0000256" key="6">
    <source>
        <dbReference type="SAM" id="MobiDB-lite"/>
    </source>
</evidence>
<dbReference type="VEuPathDB" id="FungiDB:SI65_07280"/>
<keyword evidence="3" id="KW-0804">Transcription</keyword>
<evidence type="ECO:0000256" key="3">
    <source>
        <dbReference type="ARBA" id="ARBA00023163"/>
    </source>
</evidence>
<dbReference type="SUPFAM" id="SSF47459">
    <property type="entry name" value="HLH, helix-loop-helix DNA-binding domain"/>
    <property type="match status" value="1"/>
</dbReference>
<evidence type="ECO:0000313" key="10">
    <source>
        <dbReference type="Proteomes" id="UP000094569"/>
    </source>
</evidence>
<dbReference type="Proteomes" id="UP000094569">
    <property type="component" value="Unassembled WGS sequence"/>
</dbReference>
<dbReference type="PROSITE" id="PS50888">
    <property type="entry name" value="BHLH"/>
    <property type="match status" value="1"/>
</dbReference>
<dbReference type="GO" id="GO:0005634">
    <property type="term" value="C:nucleus"/>
    <property type="evidence" value="ECO:0007669"/>
    <property type="project" value="UniProtKB-SubCell"/>
</dbReference>
<keyword evidence="7" id="KW-0812">Transmembrane</keyword>
<dbReference type="GO" id="GO:0003690">
    <property type="term" value="F:double-stranded DNA binding"/>
    <property type="evidence" value="ECO:0007669"/>
    <property type="project" value="UniProtKB-ARBA"/>
</dbReference>
<dbReference type="OrthoDB" id="2133190at2759"/>
<comment type="subcellular location">
    <subcellularLocation>
        <location evidence="1">Nucleus</location>
    </subcellularLocation>
</comment>
<dbReference type="Gene3D" id="4.10.280.10">
    <property type="entry name" value="Helix-loop-helix DNA-binding domain"/>
    <property type="match status" value="1"/>
</dbReference>
<dbReference type="AlphaFoldDB" id="A0A1E3B9G2"/>
<evidence type="ECO:0000256" key="4">
    <source>
        <dbReference type="ARBA" id="ARBA00023242"/>
    </source>
</evidence>
<evidence type="ECO:0000256" key="2">
    <source>
        <dbReference type="ARBA" id="ARBA00023015"/>
    </source>
</evidence>
<feature type="domain" description="BHLH" evidence="8">
    <location>
        <begin position="153"/>
        <end position="225"/>
    </location>
</feature>
<feature type="compositionally biased region" description="Polar residues" evidence="6">
    <location>
        <begin position="184"/>
        <end position="193"/>
    </location>
</feature>
<feature type="compositionally biased region" description="Polar residues" evidence="6">
    <location>
        <begin position="107"/>
        <end position="125"/>
    </location>
</feature>
<gene>
    <name evidence="9" type="ORF">SI65_07280</name>
</gene>
<feature type="region of interest" description="Disordered" evidence="6">
    <location>
        <begin position="254"/>
        <end position="300"/>
    </location>
</feature>
<feature type="compositionally biased region" description="Basic residues" evidence="6">
    <location>
        <begin position="951"/>
        <end position="968"/>
    </location>
</feature>
<feature type="compositionally biased region" description="Low complexity" evidence="6">
    <location>
        <begin position="853"/>
        <end position="869"/>
    </location>
</feature>
<dbReference type="PANTHER" id="PTHR47336:SF2">
    <property type="entry name" value="TRANSCRIPTION FACTOR HMS1-RELATED"/>
    <property type="match status" value="1"/>
</dbReference>
<feature type="transmembrane region" description="Helical" evidence="7">
    <location>
        <begin position="413"/>
        <end position="436"/>
    </location>
</feature>
<feature type="compositionally biased region" description="Polar residues" evidence="6">
    <location>
        <begin position="263"/>
        <end position="279"/>
    </location>
</feature>
<feature type="compositionally biased region" description="Basic and acidic residues" evidence="6">
    <location>
        <begin position="969"/>
        <end position="981"/>
    </location>
</feature>
<evidence type="ECO:0000256" key="5">
    <source>
        <dbReference type="SAM" id="Coils"/>
    </source>
</evidence>
<dbReference type="InterPro" id="IPR019006">
    <property type="entry name" value="Sre1_C"/>
</dbReference>
<evidence type="ECO:0000313" key="9">
    <source>
        <dbReference type="EMBL" id="ODM17605.1"/>
    </source>
</evidence>
<feature type="region of interest" description="Disordered" evidence="6">
    <location>
        <begin position="951"/>
        <end position="1022"/>
    </location>
</feature>